<evidence type="ECO:0000313" key="4">
    <source>
        <dbReference type="Proteomes" id="UP000016935"/>
    </source>
</evidence>
<dbReference type="GeneID" id="19404399"/>
<organism evidence="3 4">
    <name type="scientific">Exserohilum turcicum (strain 28A)</name>
    <name type="common">Northern leaf blight fungus</name>
    <name type="synonym">Setosphaeria turcica</name>
    <dbReference type="NCBI Taxonomy" id="671987"/>
    <lineage>
        <taxon>Eukaryota</taxon>
        <taxon>Fungi</taxon>
        <taxon>Dikarya</taxon>
        <taxon>Ascomycota</taxon>
        <taxon>Pezizomycotina</taxon>
        <taxon>Dothideomycetes</taxon>
        <taxon>Pleosporomycetidae</taxon>
        <taxon>Pleosporales</taxon>
        <taxon>Pleosporineae</taxon>
        <taxon>Pleosporaceae</taxon>
        <taxon>Exserohilum</taxon>
    </lineage>
</organism>
<feature type="region of interest" description="Disordered" evidence="1">
    <location>
        <begin position="171"/>
        <end position="193"/>
    </location>
</feature>
<dbReference type="Proteomes" id="UP000016935">
    <property type="component" value="Unassembled WGS sequence"/>
</dbReference>
<feature type="compositionally biased region" description="Gly residues" evidence="1">
    <location>
        <begin position="107"/>
        <end position="116"/>
    </location>
</feature>
<gene>
    <name evidence="3" type="ORF">SETTUDRAFT_38814</name>
</gene>
<proteinExistence type="predicted"/>
<keyword evidence="4" id="KW-1185">Reference proteome</keyword>
<dbReference type="RefSeq" id="XP_008024090.1">
    <property type="nucleotide sequence ID" value="XM_008025899.1"/>
</dbReference>
<protein>
    <submittedName>
        <fullName evidence="3">Uncharacterized protein</fullName>
    </submittedName>
</protein>
<evidence type="ECO:0000313" key="3">
    <source>
        <dbReference type="EMBL" id="EOA88139.1"/>
    </source>
</evidence>
<name>R0KFS2_EXST2</name>
<feature type="chain" id="PRO_5004343976" evidence="2">
    <location>
        <begin position="20"/>
        <end position="253"/>
    </location>
</feature>
<keyword evidence="2" id="KW-0732">Signal</keyword>
<reference evidence="3 4" key="1">
    <citation type="journal article" date="2012" name="PLoS Pathog.">
        <title>Diverse lifestyles and strategies of plant pathogenesis encoded in the genomes of eighteen Dothideomycetes fungi.</title>
        <authorList>
            <person name="Ohm R.A."/>
            <person name="Feau N."/>
            <person name="Henrissat B."/>
            <person name="Schoch C.L."/>
            <person name="Horwitz B.A."/>
            <person name="Barry K.W."/>
            <person name="Condon B.J."/>
            <person name="Copeland A.C."/>
            <person name="Dhillon B."/>
            <person name="Glaser F."/>
            <person name="Hesse C.N."/>
            <person name="Kosti I."/>
            <person name="LaButti K."/>
            <person name="Lindquist E.A."/>
            <person name="Lucas S."/>
            <person name="Salamov A.A."/>
            <person name="Bradshaw R.E."/>
            <person name="Ciuffetti L."/>
            <person name="Hamelin R.C."/>
            <person name="Kema G.H.J."/>
            <person name="Lawrence C."/>
            <person name="Scott J.A."/>
            <person name="Spatafora J.W."/>
            <person name="Turgeon B.G."/>
            <person name="de Wit P.J.G.M."/>
            <person name="Zhong S."/>
            <person name="Goodwin S.B."/>
            <person name="Grigoriev I.V."/>
        </authorList>
    </citation>
    <scope>NUCLEOTIDE SEQUENCE [LARGE SCALE GENOMIC DNA]</scope>
    <source>
        <strain evidence="4">28A</strain>
    </source>
</reference>
<evidence type="ECO:0000256" key="1">
    <source>
        <dbReference type="SAM" id="MobiDB-lite"/>
    </source>
</evidence>
<dbReference type="AlphaFoldDB" id="R0KFS2"/>
<dbReference type="EMBL" id="KB908548">
    <property type="protein sequence ID" value="EOA88139.1"/>
    <property type="molecule type" value="Genomic_DNA"/>
</dbReference>
<evidence type="ECO:0000256" key="2">
    <source>
        <dbReference type="SAM" id="SignalP"/>
    </source>
</evidence>
<feature type="compositionally biased region" description="Polar residues" evidence="1">
    <location>
        <begin position="120"/>
        <end position="131"/>
    </location>
</feature>
<dbReference type="HOGENOM" id="CLU_1099068_0_0_1"/>
<sequence>MGLGSHVLGAAAVAACVLRLQPPPPPPIGPSARQMQPLRTQLEHSHSCCTLVDPRLNTHTRTHTHTQTLRHDARLIVPKTPMSGCACSRPDRQVLTWLEAPPDYRGMAGGGGGENSGTGRQKQQQKQNTASFVGGLDCAPAGRLKGSGRAAEGQRKGSGKAAAVTVTVTATATDSAHSHSHSHSTGAGRRARRAGRYRPYRACSHGACSLLVLSDRISWPHRTRAFGPAGDSFGLHPGRRWQQFARCRVGRGT</sequence>
<feature type="signal peptide" evidence="2">
    <location>
        <begin position="1"/>
        <end position="19"/>
    </location>
</feature>
<reference evidence="3 4" key="2">
    <citation type="journal article" date="2013" name="PLoS Genet.">
        <title>Comparative genome structure, secondary metabolite, and effector coding capacity across Cochliobolus pathogens.</title>
        <authorList>
            <person name="Condon B.J."/>
            <person name="Leng Y."/>
            <person name="Wu D."/>
            <person name="Bushley K.E."/>
            <person name="Ohm R.A."/>
            <person name="Otillar R."/>
            <person name="Martin J."/>
            <person name="Schackwitz W."/>
            <person name="Grimwood J."/>
            <person name="MohdZainudin N."/>
            <person name="Xue C."/>
            <person name="Wang R."/>
            <person name="Manning V.A."/>
            <person name="Dhillon B."/>
            <person name="Tu Z.J."/>
            <person name="Steffenson B.J."/>
            <person name="Salamov A."/>
            <person name="Sun H."/>
            <person name="Lowry S."/>
            <person name="LaButti K."/>
            <person name="Han J."/>
            <person name="Copeland A."/>
            <person name="Lindquist E."/>
            <person name="Barry K."/>
            <person name="Schmutz J."/>
            <person name="Baker S.E."/>
            <person name="Ciuffetti L.M."/>
            <person name="Grigoriev I.V."/>
            <person name="Zhong S."/>
            <person name="Turgeon B.G."/>
        </authorList>
    </citation>
    <scope>NUCLEOTIDE SEQUENCE [LARGE SCALE GENOMIC DNA]</scope>
    <source>
        <strain evidence="4">28A</strain>
    </source>
</reference>
<accession>R0KFS2</accession>
<feature type="region of interest" description="Disordered" evidence="1">
    <location>
        <begin position="102"/>
        <end position="135"/>
    </location>
</feature>